<dbReference type="EMBL" id="WTYM01000038">
    <property type="protein sequence ID" value="MXO59713.1"/>
    <property type="molecule type" value="Genomic_DNA"/>
</dbReference>
<dbReference type="Proteomes" id="UP000433652">
    <property type="component" value="Unassembled WGS sequence"/>
</dbReference>
<evidence type="ECO:0000313" key="3">
    <source>
        <dbReference type="Proteomes" id="UP000433652"/>
    </source>
</evidence>
<feature type="chain" id="PRO_5026204275" description="Alginate export domain-containing protein" evidence="1">
    <location>
        <begin position="28"/>
        <end position="420"/>
    </location>
</feature>
<feature type="signal peptide" evidence="1">
    <location>
        <begin position="1"/>
        <end position="27"/>
    </location>
</feature>
<dbReference type="OrthoDB" id="7531957at2"/>
<reference evidence="2 3" key="1">
    <citation type="submission" date="2019-12" db="EMBL/GenBank/DDBJ databases">
        <title>Genomic-based taxomic classification of the family Erythrobacteraceae.</title>
        <authorList>
            <person name="Xu L."/>
        </authorList>
    </citation>
    <scope>NUCLEOTIDE SEQUENCE [LARGE SCALE GENOMIC DNA]</scope>
    <source>
        <strain evidence="2 3">MCCC 1K01500</strain>
    </source>
</reference>
<sequence length="420" mass="46251">MRAKPITTLPAAITALVLLACPSWACAQDGIIGPEAISADFDLRASATGGETGWLDGGYGKLYEGGDDGDTQARLRLAYADLVWEPRFSFNLSGKASLTYQDRSHPAVDLNEAYLEWRSNPAPTRFGLRAGAMWPPVSQEHGGGAWLVEDSITPSAANSWIGEEVKVLAVEGTVERRFGEHRLKLTGAGFLHNDISGTLLFYRGWALDDFRATVHNYNPLPPLAPAAQPYQVRQSNSFWELDDRAGYYARIDYTPPLPFTLNLFRYDNLGDHVSRRDNQIQWHTRFWNAGIAAALGDSTTAKAQVLWGNTLAGPETPFGIPGDADFTAAYLLLGREFGSGKVTLRGDWFEVHDNTFVASNDNNEYGWAAMVAYKRPLADFLTLLVELQHVSSDRPGRQLYGGIPAEQAQTSLQTSLRFGF</sequence>
<dbReference type="PROSITE" id="PS51257">
    <property type="entry name" value="PROKAR_LIPOPROTEIN"/>
    <property type="match status" value="1"/>
</dbReference>
<name>A0A6I4SV33_9SPHN</name>
<evidence type="ECO:0000256" key="1">
    <source>
        <dbReference type="SAM" id="SignalP"/>
    </source>
</evidence>
<dbReference type="RefSeq" id="WP_159794414.1">
    <property type="nucleotide sequence ID" value="NZ_WTYM01000038.1"/>
</dbReference>
<protein>
    <recommendedName>
        <fullName evidence="4">Alginate export domain-containing protein</fullName>
    </recommendedName>
</protein>
<accession>A0A6I4SV33</accession>
<keyword evidence="1" id="KW-0732">Signal</keyword>
<proteinExistence type="predicted"/>
<comment type="caution">
    <text evidence="2">The sequence shown here is derived from an EMBL/GenBank/DDBJ whole genome shotgun (WGS) entry which is preliminary data.</text>
</comment>
<dbReference type="SUPFAM" id="SSF56935">
    <property type="entry name" value="Porins"/>
    <property type="match status" value="1"/>
</dbReference>
<evidence type="ECO:0008006" key="4">
    <source>
        <dbReference type="Google" id="ProtNLM"/>
    </source>
</evidence>
<evidence type="ECO:0000313" key="2">
    <source>
        <dbReference type="EMBL" id="MXO59713.1"/>
    </source>
</evidence>
<gene>
    <name evidence="2" type="ORF">GRI89_09195</name>
</gene>
<keyword evidence="3" id="KW-1185">Reference proteome</keyword>
<dbReference type="AlphaFoldDB" id="A0A6I4SV33"/>
<organism evidence="2 3">
    <name type="scientific">Croceibacterium salegens</name>
    <dbReference type="NCBI Taxonomy" id="1737568"/>
    <lineage>
        <taxon>Bacteria</taxon>
        <taxon>Pseudomonadati</taxon>
        <taxon>Pseudomonadota</taxon>
        <taxon>Alphaproteobacteria</taxon>
        <taxon>Sphingomonadales</taxon>
        <taxon>Erythrobacteraceae</taxon>
        <taxon>Croceibacterium</taxon>
    </lineage>
</organism>